<sequence length="620" mass="66664">MAHVVSAARRVLLQKEAFLSSLERLGMYTAYGSTCKVVGASIGAHVRHSLDHYDRLLDTILKGEPSAMVRYDVRERGSDVETDLNAGLDAVIACSIKMSKITPKELELPLRVEFNLTNEADSAQAFESCALRELWFVAHHSIHHQAMMKLIAHCHEDTEQLAKALPKEFGVAPATIIHNDACAGDADVGAPEERDSDFGTLAPRRPRQRGGASKQATRMLREDQAEAGAQGDAGREQQHKQGKKQSKMVTKVVVLGGGYAGTATAQALDKAGGVEITLVDRRKGQLHKMGALRSAVDDSWGSKTIVGREKTIKNGRFVQASIEQVSADQVTLDNGESLSFDFLVLATGAQNNSPAEPGTTALSKDAMVQHFAASREAIKKAKNIVIIGGGVVGVELAGEIKSVHRDTDVTIIHSNNEFISSSKPSLGAKFQRKLKKQLDAKGIKYVLGEKANVSREEFGDACFLEGARTITTSSGKEVQADLVFLAVGSTPNTQAFPAEWLNGSGLVQVEPTLQVKGAPKVFALGDIVDVEENKLGYFAAAVQAPLVAKNILALKKNPGAKLKKYKAHDKPFMMVPLGTLGGVSNIGGMFVAGGFLTKMIKGKNLFLKMSYDLNRAKMPK</sequence>
<evidence type="ECO:0000313" key="9">
    <source>
        <dbReference type="Proteomes" id="UP001642464"/>
    </source>
</evidence>
<proteinExistence type="inferred from homology"/>
<reference evidence="8 9" key="1">
    <citation type="submission" date="2024-02" db="EMBL/GenBank/DDBJ databases">
        <authorList>
            <person name="Chen Y."/>
            <person name="Shah S."/>
            <person name="Dougan E. K."/>
            <person name="Thang M."/>
            <person name="Chan C."/>
        </authorList>
    </citation>
    <scope>NUCLEOTIDE SEQUENCE [LARGE SCALE GENOMIC DNA]</scope>
</reference>
<protein>
    <submittedName>
        <fullName evidence="8">Apoptosis-inducing factor homolog B</fullName>
    </submittedName>
</protein>
<feature type="transmembrane region" description="Helical" evidence="6">
    <location>
        <begin position="572"/>
        <end position="596"/>
    </location>
</feature>
<dbReference type="SUPFAM" id="SSF51905">
    <property type="entry name" value="FAD/NAD(P)-binding domain"/>
    <property type="match status" value="1"/>
</dbReference>
<keyword evidence="6" id="KW-1133">Transmembrane helix</keyword>
<dbReference type="PRINTS" id="PR00368">
    <property type="entry name" value="FADPNR"/>
</dbReference>
<dbReference type="InterPro" id="IPR023753">
    <property type="entry name" value="FAD/NAD-binding_dom"/>
</dbReference>
<comment type="caution">
    <text evidence="8">The sequence shown here is derived from an EMBL/GenBank/DDBJ whole genome shotgun (WGS) entry which is preliminary data.</text>
</comment>
<keyword evidence="9" id="KW-1185">Reference proteome</keyword>
<name>A0ABP0JB74_9DINO</name>
<evidence type="ECO:0000256" key="4">
    <source>
        <dbReference type="ARBA" id="ARBA00023002"/>
    </source>
</evidence>
<feature type="region of interest" description="Disordered" evidence="5">
    <location>
        <begin position="185"/>
        <end position="247"/>
    </location>
</feature>
<accession>A0ABP0JB74</accession>
<comment type="similarity">
    <text evidence="1">Belongs to the FAD-dependent oxidoreductase family.</text>
</comment>
<keyword evidence="3" id="KW-0274">FAD</keyword>
<dbReference type="InterPro" id="IPR036188">
    <property type="entry name" value="FAD/NAD-bd_sf"/>
</dbReference>
<gene>
    <name evidence="8" type="ORF">SCF082_LOCUS11179</name>
</gene>
<dbReference type="Pfam" id="PF07992">
    <property type="entry name" value="Pyr_redox_2"/>
    <property type="match status" value="1"/>
</dbReference>
<feature type="domain" description="FAD/NAD(P)-binding" evidence="7">
    <location>
        <begin position="251"/>
        <end position="533"/>
    </location>
</feature>
<keyword evidence="6" id="KW-0472">Membrane</keyword>
<keyword evidence="2" id="KW-0285">Flavoprotein</keyword>
<dbReference type="EMBL" id="CAXAMM010006619">
    <property type="protein sequence ID" value="CAK9011650.1"/>
    <property type="molecule type" value="Genomic_DNA"/>
</dbReference>
<dbReference type="PRINTS" id="PR00469">
    <property type="entry name" value="PNDRDTASEII"/>
</dbReference>
<organism evidence="8 9">
    <name type="scientific">Durusdinium trenchii</name>
    <dbReference type="NCBI Taxonomy" id="1381693"/>
    <lineage>
        <taxon>Eukaryota</taxon>
        <taxon>Sar</taxon>
        <taxon>Alveolata</taxon>
        <taxon>Dinophyceae</taxon>
        <taxon>Suessiales</taxon>
        <taxon>Symbiodiniaceae</taxon>
        <taxon>Durusdinium</taxon>
    </lineage>
</organism>
<dbReference type="Gene3D" id="3.50.50.100">
    <property type="match status" value="1"/>
</dbReference>
<evidence type="ECO:0000313" key="8">
    <source>
        <dbReference type="EMBL" id="CAK9011650.1"/>
    </source>
</evidence>
<evidence type="ECO:0000259" key="7">
    <source>
        <dbReference type="Pfam" id="PF07992"/>
    </source>
</evidence>
<evidence type="ECO:0000256" key="2">
    <source>
        <dbReference type="ARBA" id="ARBA00022630"/>
    </source>
</evidence>
<keyword evidence="4" id="KW-0560">Oxidoreductase</keyword>
<dbReference type="PANTHER" id="PTHR43735:SF3">
    <property type="entry name" value="FERROPTOSIS SUPPRESSOR PROTEIN 1"/>
    <property type="match status" value="1"/>
</dbReference>
<evidence type="ECO:0000256" key="5">
    <source>
        <dbReference type="SAM" id="MobiDB-lite"/>
    </source>
</evidence>
<dbReference type="Proteomes" id="UP001642464">
    <property type="component" value="Unassembled WGS sequence"/>
</dbReference>
<evidence type="ECO:0000256" key="6">
    <source>
        <dbReference type="SAM" id="Phobius"/>
    </source>
</evidence>
<evidence type="ECO:0000256" key="3">
    <source>
        <dbReference type="ARBA" id="ARBA00022827"/>
    </source>
</evidence>
<dbReference type="PANTHER" id="PTHR43735">
    <property type="entry name" value="APOPTOSIS-INDUCING FACTOR 1"/>
    <property type="match status" value="1"/>
</dbReference>
<keyword evidence="6" id="KW-0812">Transmembrane</keyword>
<evidence type="ECO:0000256" key="1">
    <source>
        <dbReference type="ARBA" id="ARBA00006442"/>
    </source>
</evidence>